<accession>A0A4P7UBU3</accession>
<reference evidence="5" key="2">
    <citation type="journal article" date="2014" name="Int. J. Syst. Evol. Microbiol.">
        <title>Complete genome of a new Firmicutes species belonging to the dominant human colonic microbiota ('Ruminococcus bicirculans') reveals two chromosomes and a selective capacity to utilize plant glucans.</title>
        <authorList>
            <consortium name="NISC Comparative Sequencing Program"/>
            <person name="Wegmann U."/>
            <person name="Louis P."/>
            <person name="Goesmann A."/>
            <person name="Henrissat B."/>
            <person name="Duncan S.H."/>
            <person name="Flint H.J."/>
        </authorList>
    </citation>
    <scope>NUCLEOTIDE SEQUENCE</scope>
    <source>
        <strain evidence="5">CCM 7403</strain>
    </source>
</reference>
<dbReference type="InterPro" id="IPR036388">
    <property type="entry name" value="WH-like_DNA-bd_sf"/>
</dbReference>
<feature type="domain" description="HTH marR-type" evidence="4">
    <location>
        <begin position="3"/>
        <end position="137"/>
    </location>
</feature>
<dbReference type="EMBL" id="CP038462">
    <property type="protein sequence ID" value="QCC77643.1"/>
    <property type="molecule type" value="Genomic_DNA"/>
</dbReference>
<dbReference type="SUPFAM" id="SSF46785">
    <property type="entry name" value="Winged helix' DNA-binding domain"/>
    <property type="match status" value="1"/>
</dbReference>
<reference evidence="6" key="4">
    <citation type="submission" date="2019-03" db="EMBL/GenBank/DDBJ databases">
        <authorList>
            <person name="Huang Y."/>
        </authorList>
    </citation>
    <scope>NUCLEOTIDE SEQUENCE</scope>
    <source>
        <strain evidence="6">JCM 16608</strain>
    </source>
</reference>
<reference evidence="6 7" key="1">
    <citation type="journal article" date="2008" name="Int. J. Syst. Evol. Microbiol.">
        <title>Nocardioides daphniae sp. nov., isolated from Daphnia cucullata (Crustacea: Cladocera).</title>
        <authorList>
            <person name="Toth E.M."/>
            <person name="Keki Z."/>
            <person name="Homonnay Z.G."/>
            <person name="Borsodi A.K."/>
            <person name="Marialigeti K."/>
            <person name="Schumann P."/>
        </authorList>
    </citation>
    <scope>NUCLEOTIDE SEQUENCE [LARGE SCALE GENOMIC DNA]</scope>
    <source>
        <strain evidence="6 7">JCM 16608</strain>
    </source>
</reference>
<dbReference type="InterPro" id="IPR036390">
    <property type="entry name" value="WH_DNA-bd_sf"/>
</dbReference>
<dbReference type="EMBL" id="BMCK01000005">
    <property type="protein sequence ID" value="GGD29867.1"/>
    <property type="molecule type" value="Genomic_DNA"/>
</dbReference>
<dbReference type="GO" id="GO:0003700">
    <property type="term" value="F:DNA-binding transcription factor activity"/>
    <property type="evidence" value="ECO:0007669"/>
    <property type="project" value="InterPro"/>
</dbReference>
<dbReference type="RefSeq" id="WP_135832687.1">
    <property type="nucleotide sequence ID" value="NZ_BMCK01000005.1"/>
</dbReference>
<dbReference type="InterPro" id="IPR000835">
    <property type="entry name" value="HTH_MarR-typ"/>
</dbReference>
<proteinExistence type="predicted"/>
<dbReference type="AlphaFoldDB" id="A0A4P7UBU3"/>
<reference evidence="5" key="5">
    <citation type="submission" date="2024-05" db="EMBL/GenBank/DDBJ databases">
        <authorList>
            <person name="Sun Q."/>
            <person name="Sedlacek I."/>
        </authorList>
    </citation>
    <scope>NUCLEOTIDE SEQUENCE</scope>
    <source>
        <strain evidence="5">CCM 7403</strain>
    </source>
</reference>
<dbReference type="Proteomes" id="UP000297025">
    <property type="component" value="Chromosome"/>
</dbReference>
<evidence type="ECO:0000313" key="8">
    <source>
        <dbReference type="Proteomes" id="UP000630594"/>
    </source>
</evidence>
<dbReference type="OrthoDB" id="122135at2"/>
<dbReference type="KEGG" id="ndp:E2C04_11530"/>
<dbReference type="PANTHER" id="PTHR33164">
    <property type="entry name" value="TRANSCRIPTIONAL REGULATOR, MARR FAMILY"/>
    <property type="match status" value="1"/>
</dbReference>
<keyword evidence="2" id="KW-0238">DNA-binding</keyword>
<evidence type="ECO:0000313" key="5">
    <source>
        <dbReference type="EMBL" id="GGD29867.1"/>
    </source>
</evidence>
<dbReference type="Gene3D" id="1.10.10.10">
    <property type="entry name" value="Winged helix-like DNA-binding domain superfamily/Winged helix DNA-binding domain"/>
    <property type="match status" value="1"/>
</dbReference>
<evidence type="ECO:0000256" key="3">
    <source>
        <dbReference type="ARBA" id="ARBA00023163"/>
    </source>
</evidence>
<evidence type="ECO:0000313" key="7">
    <source>
        <dbReference type="Proteomes" id="UP000297025"/>
    </source>
</evidence>
<keyword evidence="8" id="KW-1185">Reference proteome</keyword>
<name>A0A4P7UBU3_9ACTN</name>
<evidence type="ECO:0000313" key="6">
    <source>
        <dbReference type="EMBL" id="QCC77643.1"/>
    </source>
</evidence>
<dbReference type="GO" id="GO:0006950">
    <property type="term" value="P:response to stress"/>
    <property type="evidence" value="ECO:0007669"/>
    <property type="project" value="TreeGrafter"/>
</dbReference>
<dbReference type="InterPro" id="IPR039422">
    <property type="entry name" value="MarR/SlyA-like"/>
</dbReference>
<dbReference type="PROSITE" id="PS50995">
    <property type="entry name" value="HTH_MARR_2"/>
    <property type="match status" value="1"/>
</dbReference>
<reference evidence="8" key="3">
    <citation type="journal article" date="2019" name="Int. J. Syst. Evol. Microbiol.">
        <title>The Global Catalogue of Microorganisms (GCM) 10K type strain sequencing project: providing services to taxonomists for standard genome sequencing and annotation.</title>
        <authorList>
            <consortium name="The Broad Institute Genomics Platform"/>
            <consortium name="The Broad Institute Genome Sequencing Center for Infectious Disease"/>
            <person name="Wu L."/>
            <person name="Ma J."/>
        </authorList>
    </citation>
    <scope>NUCLEOTIDE SEQUENCE [LARGE SCALE GENOMIC DNA]</scope>
    <source>
        <strain evidence="8">CCM 7403</strain>
    </source>
</reference>
<dbReference type="SMART" id="SM00347">
    <property type="entry name" value="HTH_MARR"/>
    <property type="match status" value="1"/>
</dbReference>
<sequence>MPDPAVGVHLFVANRALEERAYAAVLAAGVDDVTVAQARLLSRVADEGSRLVELADRARVTKQTAGHLVDQLERNGYVERVPDPTDGRARLVRLTARARALVPVAGAEVARVLEEWREHLGDEAMDQLVTSLARLSAITDPFAH</sequence>
<keyword evidence="3" id="KW-0804">Transcription</keyword>
<dbReference type="PANTHER" id="PTHR33164:SF57">
    <property type="entry name" value="MARR-FAMILY TRANSCRIPTIONAL REGULATOR"/>
    <property type="match status" value="1"/>
</dbReference>
<evidence type="ECO:0000259" key="4">
    <source>
        <dbReference type="PROSITE" id="PS50995"/>
    </source>
</evidence>
<dbReference type="Proteomes" id="UP000630594">
    <property type="component" value="Unassembled WGS sequence"/>
</dbReference>
<organism evidence="6 7">
    <name type="scientific">Nocardioides daphniae</name>
    <dbReference type="NCBI Taxonomy" id="402297"/>
    <lineage>
        <taxon>Bacteria</taxon>
        <taxon>Bacillati</taxon>
        <taxon>Actinomycetota</taxon>
        <taxon>Actinomycetes</taxon>
        <taxon>Propionibacteriales</taxon>
        <taxon>Nocardioidaceae</taxon>
        <taxon>Nocardioides</taxon>
    </lineage>
</organism>
<dbReference type="Pfam" id="PF12802">
    <property type="entry name" value="MarR_2"/>
    <property type="match status" value="1"/>
</dbReference>
<dbReference type="InterPro" id="IPR023187">
    <property type="entry name" value="Tscrpt_reg_MarR-type_CS"/>
</dbReference>
<gene>
    <name evidence="6" type="ORF">E2C04_11530</name>
    <name evidence="5" type="ORF">GCM10007231_31680</name>
</gene>
<evidence type="ECO:0000256" key="1">
    <source>
        <dbReference type="ARBA" id="ARBA00023015"/>
    </source>
</evidence>
<dbReference type="PROSITE" id="PS01117">
    <property type="entry name" value="HTH_MARR_1"/>
    <property type="match status" value="1"/>
</dbReference>
<evidence type="ECO:0000256" key="2">
    <source>
        <dbReference type="ARBA" id="ARBA00023125"/>
    </source>
</evidence>
<dbReference type="GO" id="GO:0003677">
    <property type="term" value="F:DNA binding"/>
    <property type="evidence" value="ECO:0007669"/>
    <property type="project" value="UniProtKB-KW"/>
</dbReference>
<keyword evidence="1" id="KW-0805">Transcription regulation</keyword>
<protein>
    <submittedName>
        <fullName evidence="6">MarR family transcriptional regulator</fullName>
    </submittedName>
</protein>